<keyword evidence="1" id="KW-0732">Signal</keyword>
<protein>
    <submittedName>
        <fullName evidence="2">Uncharacterized protein</fullName>
    </submittedName>
</protein>
<reference evidence="2 3" key="1">
    <citation type="submission" date="2020-08" db="EMBL/GenBank/DDBJ databases">
        <title>Genomic Encyclopedia of Type Strains, Phase IV (KMG-IV): sequencing the most valuable type-strain genomes for metagenomic binning, comparative biology and taxonomic classification.</title>
        <authorList>
            <person name="Goeker M."/>
        </authorList>
    </citation>
    <scope>NUCLEOTIDE SEQUENCE [LARGE SCALE GENOMIC DNA]</scope>
    <source>
        <strain evidence="2 3">DSM 22359</strain>
    </source>
</reference>
<sequence>MKRTICTLVFLAMAGPIQATSFNDPEPKHYYFSYQTQQNRIVESSVCSRYSGMDWKGCRRYANWVFAKKC</sequence>
<keyword evidence="3" id="KW-1185">Reference proteome</keyword>
<comment type="caution">
    <text evidence="2">The sequence shown here is derived from an EMBL/GenBank/DDBJ whole genome shotgun (WGS) entry which is preliminary data.</text>
</comment>
<gene>
    <name evidence="2" type="ORF">HNR38_003234</name>
</gene>
<evidence type="ECO:0000313" key="2">
    <source>
        <dbReference type="EMBL" id="MBB5322726.1"/>
    </source>
</evidence>
<name>A0A840UNU0_9GAMM</name>
<evidence type="ECO:0000313" key="3">
    <source>
        <dbReference type="Proteomes" id="UP000591735"/>
    </source>
</evidence>
<organism evidence="2 3">
    <name type="scientific">Marinobacter oulmenensis</name>
    <dbReference type="NCBI Taxonomy" id="643747"/>
    <lineage>
        <taxon>Bacteria</taxon>
        <taxon>Pseudomonadati</taxon>
        <taxon>Pseudomonadota</taxon>
        <taxon>Gammaproteobacteria</taxon>
        <taxon>Pseudomonadales</taxon>
        <taxon>Marinobacteraceae</taxon>
        <taxon>Marinobacter</taxon>
    </lineage>
</organism>
<evidence type="ECO:0000256" key="1">
    <source>
        <dbReference type="SAM" id="SignalP"/>
    </source>
</evidence>
<accession>A0A840UNU0</accession>
<dbReference type="AlphaFoldDB" id="A0A840UNU0"/>
<dbReference type="Proteomes" id="UP000591735">
    <property type="component" value="Unassembled WGS sequence"/>
</dbReference>
<feature type="chain" id="PRO_5032854033" evidence="1">
    <location>
        <begin position="20"/>
        <end position="70"/>
    </location>
</feature>
<feature type="signal peptide" evidence="1">
    <location>
        <begin position="1"/>
        <end position="19"/>
    </location>
</feature>
<dbReference type="RefSeq" id="WP_183706224.1">
    <property type="nucleotide sequence ID" value="NZ_JBHSDA010000008.1"/>
</dbReference>
<proteinExistence type="predicted"/>
<dbReference type="EMBL" id="JACHFE010000010">
    <property type="protein sequence ID" value="MBB5322726.1"/>
    <property type="molecule type" value="Genomic_DNA"/>
</dbReference>